<dbReference type="InterPro" id="IPR027417">
    <property type="entry name" value="P-loop_NTPase"/>
</dbReference>
<feature type="transmembrane region" description="Helical" evidence="4">
    <location>
        <begin position="174"/>
        <end position="202"/>
    </location>
</feature>
<evidence type="ECO:0000259" key="5">
    <source>
        <dbReference type="SMART" id="SM00534"/>
    </source>
</evidence>
<dbReference type="Gene3D" id="1.10.1420.10">
    <property type="match status" value="1"/>
</dbReference>
<protein>
    <submittedName>
        <fullName evidence="6">MutS-like protein</fullName>
    </submittedName>
</protein>
<name>A0A318EXG8_9FIRM</name>
<dbReference type="AlphaFoldDB" id="A0A318EXG8"/>
<dbReference type="Pfam" id="PF00488">
    <property type="entry name" value="MutS_V"/>
    <property type="match status" value="1"/>
</dbReference>
<dbReference type="InterPro" id="IPR000432">
    <property type="entry name" value="DNA_mismatch_repair_MutS_C"/>
</dbReference>
<keyword evidence="4" id="KW-0472">Membrane</keyword>
<keyword evidence="2" id="KW-0067">ATP-binding</keyword>
<dbReference type="GO" id="GO:0005829">
    <property type="term" value="C:cytosol"/>
    <property type="evidence" value="ECO:0007669"/>
    <property type="project" value="TreeGrafter"/>
</dbReference>
<dbReference type="Gene3D" id="3.40.50.300">
    <property type="entry name" value="P-loop containing nucleotide triphosphate hydrolases"/>
    <property type="match status" value="1"/>
</dbReference>
<dbReference type="GO" id="GO:0030983">
    <property type="term" value="F:mismatched DNA binding"/>
    <property type="evidence" value="ECO:0007669"/>
    <property type="project" value="InterPro"/>
</dbReference>
<gene>
    <name evidence="6" type="ORF">C8E03_101838</name>
</gene>
<sequence>MGDTNLNYLIIGLVLVIIMLVYFKYNEIQNKKDFIKKVKKQWGNIPNRNYTQDQITGIKRYFLNKSKNQFIIDDVTWNDLDMDSIFMMLNNTNSSIGEQYLYYMLRTPSFTQEELEERKKVIDYLEQNEEVRIQLQCMYGEIGRSGNYSLSDYIYNLTELGDKSNLFEYGIMGLAFLSVIFALTIPTYGVLIFVGVLIFNIVQYYRCKGAVEPYFVSIAYINRLLIGSATFIKAMPSELKEYADKVDTVRGQFKKFKKHARWIKAGKKATGSFEEIAMDYIKMFFHIDLIKFNYLLKEVKQKVTYIDELIETMGKIESCIAIASFREYLEYYSIPKLINDEQVSINADDMYHPMISNPVTNSISETSSVLLTGSNASGKSTFLKTVAINAILAQTIYMAMAKSYQSNFYRVYSSMALTDNLMSNESYYIVEIKSLKRILDAAREEPPILCFIDEVLRGTNTIERIAASAQILKSLSQKNVMCFAATHDIELTHILEKLYHNYHFEEEVKDNDILFNYELKIGRATSRNAIKLLHIIGYDKSIIEQAEEAAADFMENNSWRILK</sequence>
<evidence type="ECO:0000256" key="3">
    <source>
        <dbReference type="ARBA" id="ARBA00023125"/>
    </source>
</evidence>
<keyword evidence="4" id="KW-0812">Transmembrane</keyword>
<evidence type="ECO:0000256" key="1">
    <source>
        <dbReference type="ARBA" id="ARBA00022741"/>
    </source>
</evidence>
<keyword evidence="3" id="KW-0238">DNA-binding</keyword>
<evidence type="ECO:0000256" key="4">
    <source>
        <dbReference type="SAM" id="Phobius"/>
    </source>
</evidence>
<dbReference type="GO" id="GO:0006298">
    <property type="term" value="P:mismatch repair"/>
    <property type="evidence" value="ECO:0007669"/>
    <property type="project" value="InterPro"/>
</dbReference>
<comment type="caution">
    <text evidence="6">The sequence shown here is derived from an EMBL/GenBank/DDBJ whole genome shotgun (WGS) entry which is preliminary data.</text>
</comment>
<dbReference type="GO" id="GO:0140664">
    <property type="term" value="F:ATP-dependent DNA damage sensor activity"/>
    <property type="evidence" value="ECO:0007669"/>
    <property type="project" value="InterPro"/>
</dbReference>
<dbReference type="InterPro" id="IPR045076">
    <property type="entry name" value="MutS"/>
</dbReference>
<organism evidence="6 7">
    <name type="scientific">Lachnotalea glycerini</name>
    <dbReference type="NCBI Taxonomy" id="1763509"/>
    <lineage>
        <taxon>Bacteria</taxon>
        <taxon>Bacillati</taxon>
        <taxon>Bacillota</taxon>
        <taxon>Clostridia</taxon>
        <taxon>Lachnospirales</taxon>
        <taxon>Lachnospiraceae</taxon>
        <taxon>Lachnotalea</taxon>
    </lineage>
</organism>
<evidence type="ECO:0000256" key="2">
    <source>
        <dbReference type="ARBA" id="ARBA00022840"/>
    </source>
</evidence>
<reference evidence="6 7" key="1">
    <citation type="submission" date="2018-05" db="EMBL/GenBank/DDBJ databases">
        <title>Genomic Encyclopedia of Type Strains, Phase IV (KMG-IV): sequencing the most valuable type-strain genomes for metagenomic binning, comparative biology and taxonomic classification.</title>
        <authorList>
            <person name="Goeker M."/>
        </authorList>
    </citation>
    <scope>NUCLEOTIDE SEQUENCE [LARGE SCALE GENOMIC DNA]</scope>
    <source>
        <strain evidence="6 7">DSM 28816</strain>
    </source>
</reference>
<dbReference type="EMBL" id="QICS01000001">
    <property type="protein sequence ID" value="PXV96203.1"/>
    <property type="molecule type" value="Genomic_DNA"/>
</dbReference>
<dbReference type="PANTHER" id="PTHR11361">
    <property type="entry name" value="DNA MISMATCH REPAIR PROTEIN MUTS FAMILY MEMBER"/>
    <property type="match status" value="1"/>
</dbReference>
<dbReference type="PANTHER" id="PTHR11361:SF152">
    <property type="entry name" value="DNA MISMATCH REPAIR PROTEIN"/>
    <property type="match status" value="1"/>
</dbReference>
<keyword evidence="1" id="KW-0547">Nucleotide-binding</keyword>
<dbReference type="SUPFAM" id="SSF48334">
    <property type="entry name" value="DNA repair protein MutS, domain III"/>
    <property type="match status" value="1"/>
</dbReference>
<dbReference type="GO" id="GO:0005524">
    <property type="term" value="F:ATP binding"/>
    <property type="evidence" value="ECO:0007669"/>
    <property type="project" value="UniProtKB-KW"/>
</dbReference>
<feature type="domain" description="DNA mismatch repair proteins mutS family" evidence="5">
    <location>
        <begin position="366"/>
        <end position="551"/>
    </location>
</feature>
<accession>A0A318EXG8</accession>
<feature type="transmembrane region" description="Helical" evidence="4">
    <location>
        <begin position="6"/>
        <end position="23"/>
    </location>
</feature>
<evidence type="ECO:0000313" key="7">
    <source>
        <dbReference type="Proteomes" id="UP000247523"/>
    </source>
</evidence>
<dbReference type="Proteomes" id="UP000247523">
    <property type="component" value="Unassembled WGS sequence"/>
</dbReference>
<proteinExistence type="predicted"/>
<dbReference type="SMART" id="SM00534">
    <property type="entry name" value="MUTSac"/>
    <property type="match status" value="1"/>
</dbReference>
<dbReference type="SUPFAM" id="SSF52540">
    <property type="entry name" value="P-loop containing nucleoside triphosphate hydrolases"/>
    <property type="match status" value="1"/>
</dbReference>
<evidence type="ECO:0000313" key="6">
    <source>
        <dbReference type="EMBL" id="PXV96203.1"/>
    </source>
</evidence>
<dbReference type="InterPro" id="IPR036187">
    <property type="entry name" value="DNA_mismatch_repair_MutS_sf"/>
</dbReference>
<keyword evidence="4" id="KW-1133">Transmembrane helix</keyword>
<dbReference type="RefSeq" id="WP_110290348.1">
    <property type="nucleotide sequence ID" value="NZ_QICS01000001.1"/>
</dbReference>